<evidence type="ECO:0000313" key="17">
    <source>
        <dbReference type="Proteomes" id="UP000192247"/>
    </source>
</evidence>
<reference evidence="16 17" key="1">
    <citation type="journal article" date="2017" name="Gigascience">
        <title>Draft genome of the honey bee ectoparasitic mite, Tropilaelaps mercedesae, is shaped by the parasitic life history.</title>
        <authorList>
            <person name="Dong X."/>
            <person name="Armstrong S.D."/>
            <person name="Xia D."/>
            <person name="Makepeace B.L."/>
            <person name="Darby A.C."/>
            <person name="Kadowaki T."/>
        </authorList>
    </citation>
    <scope>NUCLEOTIDE SEQUENCE [LARGE SCALE GENOMIC DNA]</scope>
    <source>
        <strain evidence="16">Wuxi-XJTLU</strain>
    </source>
</reference>
<dbReference type="PANTHER" id="PTHR46283">
    <property type="entry name" value="E3 UBIQUITIN-PROTEIN LIGASE MARCH5"/>
    <property type="match status" value="1"/>
</dbReference>
<keyword evidence="14" id="KW-0732">Signal</keyword>
<feature type="region of interest" description="Disordered" evidence="12">
    <location>
        <begin position="45"/>
        <end position="64"/>
    </location>
</feature>
<dbReference type="GO" id="GO:0016020">
    <property type="term" value="C:membrane"/>
    <property type="evidence" value="ECO:0007669"/>
    <property type="project" value="UniProtKB-SubCell"/>
</dbReference>
<dbReference type="AlphaFoldDB" id="A0A1V9XA54"/>
<dbReference type="CDD" id="cd16701">
    <property type="entry name" value="RING_CH-C4HC3_MARCH5"/>
    <property type="match status" value="1"/>
</dbReference>
<evidence type="ECO:0000256" key="12">
    <source>
        <dbReference type="SAM" id="MobiDB-lite"/>
    </source>
</evidence>
<evidence type="ECO:0000256" key="3">
    <source>
        <dbReference type="ARBA" id="ARBA00022723"/>
    </source>
</evidence>
<dbReference type="GO" id="GO:0008270">
    <property type="term" value="F:zinc ion binding"/>
    <property type="evidence" value="ECO:0007669"/>
    <property type="project" value="UniProtKB-KW"/>
</dbReference>
<evidence type="ECO:0000256" key="14">
    <source>
        <dbReference type="SAM" id="SignalP"/>
    </source>
</evidence>
<keyword evidence="5" id="KW-0862">Zinc</keyword>
<evidence type="ECO:0000256" key="8">
    <source>
        <dbReference type="ARBA" id="ARBA00040151"/>
    </source>
</evidence>
<dbReference type="STRING" id="418985.A0A1V9XA54"/>
<evidence type="ECO:0000256" key="1">
    <source>
        <dbReference type="ARBA" id="ARBA00004141"/>
    </source>
</evidence>
<dbReference type="Proteomes" id="UP000192247">
    <property type="component" value="Unassembled WGS sequence"/>
</dbReference>
<evidence type="ECO:0000256" key="13">
    <source>
        <dbReference type="SAM" id="Phobius"/>
    </source>
</evidence>
<feature type="transmembrane region" description="Helical" evidence="13">
    <location>
        <begin position="160"/>
        <end position="188"/>
    </location>
</feature>
<evidence type="ECO:0000256" key="7">
    <source>
        <dbReference type="ARBA" id="ARBA00023136"/>
    </source>
</evidence>
<dbReference type="SMART" id="SM00744">
    <property type="entry name" value="RINGv"/>
    <property type="match status" value="1"/>
</dbReference>
<keyword evidence="6 13" id="KW-1133">Transmembrane helix</keyword>
<proteinExistence type="predicted"/>
<feature type="domain" description="RING-CH-type" evidence="15">
    <location>
        <begin position="67"/>
        <end position="136"/>
    </location>
</feature>
<feature type="transmembrane region" description="Helical" evidence="13">
    <location>
        <begin position="200"/>
        <end position="220"/>
    </location>
</feature>
<evidence type="ECO:0000256" key="11">
    <source>
        <dbReference type="ARBA" id="ARBA00043231"/>
    </source>
</evidence>
<protein>
    <recommendedName>
        <fullName evidence="8">E3 ubiquitin-protein ligase MARCHF5</fullName>
    </recommendedName>
    <alternativeName>
        <fullName evidence="10">Membrane-associated RING finger protein 5</fullName>
    </alternativeName>
    <alternativeName>
        <fullName evidence="9">Membrane-associated RING-CH protein V</fullName>
    </alternativeName>
    <alternativeName>
        <fullName evidence="11">RING-type E3 ubiquitin transferase MARCHF5</fullName>
    </alternativeName>
</protein>
<comment type="subcellular location">
    <subcellularLocation>
        <location evidence="1">Membrane</location>
        <topology evidence="1">Multi-pass membrane protein</topology>
    </subcellularLocation>
</comment>
<gene>
    <name evidence="16" type="ORF">BIW11_01713</name>
</gene>
<keyword evidence="2 13" id="KW-0812">Transmembrane</keyword>
<evidence type="ECO:0000256" key="6">
    <source>
        <dbReference type="ARBA" id="ARBA00022989"/>
    </source>
</evidence>
<evidence type="ECO:0000256" key="2">
    <source>
        <dbReference type="ARBA" id="ARBA00022692"/>
    </source>
</evidence>
<feature type="chain" id="PRO_5012890274" description="E3 ubiquitin-protein ligase MARCHF5" evidence="14">
    <location>
        <begin position="22"/>
        <end position="354"/>
    </location>
</feature>
<feature type="transmembrane region" description="Helical" evidence="13">
    <location>
        <begin position="307"/>
        <end position="325"/>
    </location>
</feature>
<name>A0A1V9XA54_9ACAR</name>
<dbReference type="Pfam" id="PF12906">
    <property type="entry name" value="RINGv"/>
    <property type="match status" value="1"/>
</dbReference>
<comment type="caution">
    <text evidence="16">The sequence shown here is derived from an EMBL/GenBank/DDBJ whole genome shotgun (WGS) entry which is preliminary data.</text>
</comment>
<evidence type="ECO:0000259" key="15">
    <source>
        <dbReference type="PROSITE" id="PS51292"/>
    </source>
</evidence>
<dbReference type="OrthoDB" id="5817083at2759"/>
<organism evidence="16 17">
    <name type="scientific">Tropilaelaps mercedesae</name>
    <dbReference type="NCBI Taxonomy" id="418985"/>
    <lineage>
        <taxon>Eukaryota</taxon>
        <taxon>Metazoa</taxon>
        <taxon>Ecdysozoa</taxon>
        <taxon>Arthropoda</taxon>
        <taxon>Chelicerata</taxon>
        <taxon>Arachnida</taxon>
        <taxon>Acari</taxon>
        <taxon>Parasitiformes</taxon>
        <taxon>Mesostigmata</taxon>
        <taxon>Gamasina</taxon>
        <taxon>Dermanyssoidea</taxon>
        <taxon>Laelapidae</taxon>
        <taxon>Tropilaelaps</taxon>
    </lineage>
</organism>
<evidence type="ECO:0000313" key="16">
    <source>
        <dbReference type="EMBL" id="OQR70281.1"/>
    </source>
</evidence>
<dbReference type="EMBL" id="MNPL01018028">
    <property type="protein sequence ID" value="OQR70281.1"/>
    <property type="molecule type" value="Genomic_DNA"/>
</dbReference>
<dbReference type="InterPro" id="IPR011016">
    <property type="entry name" value="Znf_RING-CH"/>
</dbReference>
<evidence type="ECO:0000256" key="4">
    <source>
        <dbReference type="ARBA" id="ARBA00022771"/>
    </source>
</evidence>
<evidence type="ECO:0000256" key="5">
    <source>
        <dbReference type="ARBA" id="ARBA00022833"/>
    </source>
</evidence>
<keyword evidence="3" id="KW-0479">Metal-binding</keyword>
<dbReference type="PROSITE" id="PS51292">
    <property type="entry name" value="ZF_RING_CH"/>
    <property type="match status" value="1"/>
</dbReference>
<sequence length="354" mass="38429">MRPLLLASSSVVSFSATGVWPACDDRPDALAMETLDHILTTGAKPSALAEPSSSDDGGGRGDVDDAVKHSSGRQCWVCFASEEDDAEAVWSSPCKCRGATKWVHQCCIQRWIDEKQNATPSVSVACPQCNADYVVIYPKHSRFVYVLDRIDRTILRVSPFLAAGIVMGSIYWSAVTFGAVTVLQVVGFKDGLKYMESSDPFFLLVGLPTIPTGLLLAKMVPWEECLLRVWLQRFTGPKFLGGMTSSSSSSGTQVVRMSSHEQLMNAPGFSDAVNATRVICSALLLPTISTLLGQLLFPGMNCGVQRAFLGAVVFSVVKGFLKIYLRHEQLVRQTERKVLDFGAAPEPNTGPQDV</sequence>
<dbReference type="SUPFAM" id="SSF57850">
    <property type="entry name" value="RING/U-box"/>
    <property type="match status" value="1"/>
</dbReference>
<keyword evidence="7 13" id="KW-0472">Membrane</keyword>
<evidence type="ECO:0000256" key="9">
    <source>
        <dbReference type="ARBA" id="ARBA00043044"/>
    </source>
</evidence>
<feature type="signal peptide" evidence="14">
    <location>
        <begin position="1"/>
        <end position="21"/>
    </location>
</feature>
<dbReference type="FunCoup" id="A0A1V9XA54">
    <property type="interactions" value="576"/>
</dbReference>
<accession>A0A1V9XA54</accession>
<keyword evidence="17" id="KW-1185">Reference proteome</keyword>
<evidence type="ECO:0000256" key="10">
    <source>
        <dbReference type="ARBA" id="ARBA00043185"/>
    </source>
</evidence>
<dbReference type="InterPro" id="IPR013083">
    <property type="entry name" value="Znf_RING/FYVE/PHD"/>
</dbReference>
<keyword evidence="4" id="KW-0863">Zinc-finger</keyword>
<dbReference type="InParanoid" id="A0A1V9XA54"/>
<dbReference type="Gene3D" id="3.30.40.10">
    <property type="entry name" value="Zinc/RING finger domain, C3HC4 (zinc finger)"/>
    <property type="match status" value="1"/>
</dbReference>